<proteinExistence type="predicted"/>
<feature type="transmembrane region" description="Helical" evidence="1">
    <location>
        <begin position="92"/>
        <end position="110"/>
    </location>
</feature>
<organism evidence="2 3">
    <name type="scientific">Salinomyces thailandicus</name>
    <dbReference type="NCBI Taxonomy" id="706561"/>
    <lineage>
        <taxon>Eukaryota</taxon>
        <taxon>Fungi</taxon>
        <taxon>Dikarya</taxon>
        <taxon>Ascomycota</taxon>
        <taxon>Pezizomycotina</taxon>
        <taxon>Dothideomycetes</taxon>
        <taxon>Dothideomycetidae</taxon>
        <taxon>Mycosphaerellales</taxon>
        <taxon>Teratosphaeriaceae</taxon>
        <taxon>Salinomyces</taxon>
    </lineage>
</organism>
<keyword evidence="3" id="KW-1185">Reference proteome</keyword>
<accession>A0A4U0U9D5</accession>
<feature type="transmembrane region" description="Helical" evidence="1">
    <location>
        <begin position="140"/>
        <end position="166"/>
    </location>
</feature>
<dbReference type="Proteomes" id="UP000308549">
    <property type="component" value="Unassembled WGS sequence"/>
</dbReference>
<dbReference type="EMBL" id="NAJL01000007">
    <property type="protein sequence ID" value="TKA31734.1"/>
    <property type="molecule type" value="Genomic_DNA"/>
</dbReference>
<evidence type="ECO:0000313" key="2">
    <source>
        <dbReference type="EMBL" id="TKA31734.1"/>
    </source>
</evidence>
<sequence length="314" mass="35346">MSADWRVKWLTRAWACPNLTPTIECTMIFAALTLALSFTFYNCTRRSPVGQKASTTLNELADSKIAFQAGRFDRLITPDKARAAMLHTLSKNIWQIAFLLVVMATIVGAVNDSTALCCSKGDEDAQHCFEDSVANLATSAILLVTALSAAVLVVPYLQLLLFAWTLSRYAKTHRLCTLKAYLPTMRIWSNFIALCWSVGLLTSTMYWTTDFGYLICFVLKGAMFSSALMWLKLGFAFAWRTADLTDNLERLYLGSNERVATVMRMFGHAARSTVPWKERVRGEVLPRYLDISPKRDLVRTDLAYELITQSTKKN</sequence>
<keyword evidence="1" id="KW-1133">Transmembrane helix</keyword>
<dbReference type="AlphaFoldDB" id="A0A4U0U9D5"/>
<evidence type="ECO:0000313" key="3">
    <source>
        <dbReference type="Proteomes" id="UP000308549"/>
    </source>
</evidence>
<feature type="transmembrane region" description="Helical" evidence="1">
    <location>
        <begin position="212"/>
        <end position="231"/>
    </location>
</feature>
<name>A0A4U0U9D5_9PEZI</name>
<feature type="transmembrane region" description="Helical" evidence="1">
    <location>
        <begin position="187"/>
        <end position="206"/>
    </location>
</feature>
<evidence type="ECO:0000256" key="1">
    <source>
        <dbReference type="SAM" id="Phobius"/>
    </source>
</evidence>
<feature type="transmembrane region" description="Helical" evidence="1">
    <location>
        <begin position="20"/>
        <end position="41"/>
    </location>
</feature>
<reference evidence="2 3" key="1">
    <citation type="submission" date="2017-03" db="EMBL/GenBank/DDBJ databases">
        <title>Genomes of endolithic fungi from Antarctica.</title>
        <authorList>
            <person name="Coleine C."/>
            <person name="Masonjones S."/>
            <person name="Stajich J.E."/>
        </authorList>
    </citation>
    <scope>NUCLEOTIDE SEQUENCE [LARGE SCALE GENOMIC DNA]</scope>
    <source>
        <strain evidence="2 3">CCFEE 6315</strain>
    </source>
</reference>
<protein>
    <submittedName>
        <fullName evidence="2">Uncharacterized protein</fullName>
    </submittedName>
</protein>
<keyword evidence="1" id="KW-0812">Transmembrane</keyword>
<comment type="caution">
    <text evidence="2">The sequence shown here is derived from an EMBL/GenBank/DDBJ whole genome shotgun (WGS) entry which is preliminary data.</text>
</comment>
<keyword evidence="1" id="KW-0472">Membrane</keyword>
<gene>
    <name evidence="2" type="ORF">B0A50_01812</name>
</gene>